<evidence type="ECO:0000313" key="4">
    <source>
        <dbReference type="Proteomes" id="UP001057753"/>
    </source>
</evidence>
<dbReference type="InterPro" id="IPR017524">
    <property type="entry name" value="SASP_thioredoxin-like"/>
</dbReference>
<proteinExistence type="evidence at transcript level"/>
<sequence length="75" mass="8863">MAKKDDRSNNVERLEAMVENTEENIEEASSTLNNRHLSEQEKNNIRHKNERREQSIEAFKNEIADEKGDREHGRI</sequence>
<dbReference type="Proteomes" id="UP001057753">
    <property type="component" value="Unassembled WGS sequence"/>
</dbReference>
<dbReference type="GO" id="GO:0030435">
    <property type="term" value="P:sporulation resulting in formation of a cellular spore"/>
    <property type="evidence" value="ECO:0007669"/>
    <property type="project" value="UniProtKB-KW"/>
</dbReference>
<protein>
    <recommendedName>
        <fullName evidence="1">Small, acid-soluble spore protein Tlp</fullName>
    </recommendedName>
</protein>
<accession>A0A9Q4FYB6</accession>
<dbReference type="Pfam" id="PF19824">
    <property type="entry name" value="Tlp"/>
    <property type="match status" value="1"/>
</dbReference>
<dbReference type="EMBL" id="JABXYM010000001">
    <property type="protein sequence ID" value="MCR6096196.1"/>
    <property type="molecule type" value="Genomic_DNA"/>
</dbReference>
<comment type="caution">
    <text evidence="3">The sequence shown here is derived from an EMBL/GenBank/DDBJ whole genome shotgun (WGS) entry which is preliminary data.</text>
</comment>
<dbReference type="HAMAP" id="MF_01506">
    <property type="entry name" value="Tlp"/>
    <property type="match status" value="1"/>
</dbReference>
<comment type="subcellular location">
    <subcellularLocation>
        <location evidence="1">Spore core</location>
    </subcellularLocation>
</comment>
<evidence type="ECO:0000256" key="2">
    <source>
        <dbReference type="SAM" id="MobiDB-lite"/>
    </source>
</evidence>
<name>A0A9Q4FYB6_SALAG</name>
<evidence type="ECO:0000256" key="1">
    <source>
        <dbReference type="HAMAP-Rule" id="MF_01506"/>
    </source>
</evidence>
<keyword evidence="4" id="KW-1185">Reference proteome</keyword>
<feature type="region of interest" description="Disordered" evidence="2">
    <location>
        <begin position="21"/>
        <end position="75"/>
    </location>
</feature>
<dbReference type="GO" id="GO:0030436">
    <property type="term" value="P:asexual sporulation"/>
    <property type="evidence" value="ECO:0007669"/>
    <property type="project" value="UniProtKB-UniRule"/>
</dbReference>
<gene>
    <name evidence="1 3" type="primary">tlp</name>
    <name evidence="3" type="ORF">HXA33_06505</name>
</gene>
<organism evidence="3 4">
    <name type="scientific">Salipaludibacillus agaradhaerens</name>
    <name type="common">Bacillus agaradhaerens</name>
    <dbReference type="NCBI Taxonomy" id="76935"/>
    <lineage>
        <taxon>Bacteria</taxon>
        <taxon>Bacillati</taxon>
        <taxon>Bacillota</taxon>
        <taxon>Bacilli</taxon>
        <taxon>Bacillales</taxon>
        <taxon>Bacillaceae</taxon>
    </lineage>
</organism>
<feature type="compositionally biased region" description="Basic and acidic residues" evidence="2">
    <location>
        <begin position="50"/>
        <end position="75"/>
    </location>
</feature>
<evidence type="ECO:0000313" key="3">
    <source>
        <dbReference type="EMBL" id="MCR6096196.1"/>
    </source>
</evidence>
<keyword evidence="1" id="KW-0749">Sporulation</keyword>
<dbReference type="AlphaFoldDB" id="A0A9Q4FYB6"/>
<reference evidence="3" key="1">
    <citation type="submission" date="2020-06" db="EMBL/GenBank/DDBJ databases">
        <title>Insight into the genomes of haloalkaliphilic bacilli from Kenyan soda lakes.</title>
        <authorList>
            <person name="Mwirichia R."/>
            <person name="Villamizar G.C."/>
            <person name="Poehlein A."/>
            <person name="Mugweru J."/>
            <person name="Kipnyargis A."/>
            <person name="Kiplimo D."/>
            <person name="Orwa P."/>
            <person name="Daniel R."/>
        </authorList>
    </citation>
    <scope>NUCLEOTIDE SEQUENCE</scope>
    <source>
        <strain evidence="3">B1096_S55</strain>
    </source>
</reference>
<dbReference type="NCBIfam" id="TIGR03090">
    <property type="entry name" value="SASP_tlp"/>
    <property type="match status" value="1"/>
</dbReference>
<comment type="induction">
    <text evidence="1">Expressed only in the forespore compartment of sporulating cells.</text>
</comment>
<comment type="similarity">
    <text evidence="1">Belongs to the Tlp family.</text>
</comment>